<evidence type="ECO:0000313" key="4">
    <source>
        <dbReference type="Proteomes" id="UP000237144"/>
    </source>
</evidence>
<reference evidence="3 4" key="1">
    <citation type="journal article" date="2018" name="Front. Microbiol.">
        <title>Prospects for Fungal Bioremediation of Acidic Radioactive Waste Sites: Characterization and Genome Sequence of Rhodotorula taiwanensis MD1149.</title>
        <authorList>
            <person name="Tkavc R."/>
            <person name="Matrosova V.Y."/>
            <person name="Grichenko O.E."/>
            <person name="Gostincar C."/>
            <person name="Volpe R.P."/>
            <person name="Klimenkova P."/>
            <person name="Gaidamakova E.K."/>
            <person name="Zhou C.E."/>
            <person name="Stewart B.J."/>
            <person name="Lyman M.G."/>
            <person name="Malfatti S.A."/>
            <person name="Rubinfeld B."/>
            <person name="Courtot M."/>
            <person name="Singh J."/>
            <person name="Dalgard C.L."/>
            <person name="Hamilton T."/>
            <person name="Frey K.G."/>
            <person name="Gunde-Cimerman N."/>
            <person name="Dugan L."/>
            <person name="Daly M.J."/>
        </authorList>
    </citation>
    <scope>NUCLEOTIDE SEQUENCE [LARGE SCALE GENOMIC DNA]</scope>
    <source>
        <strain evidence="3 4">MD1149</strain>
    </source>
</reference>
<evidence type="ECO:0000256" key="1">
    <source>
        <dbReference type="SAM" id="MobiDB-lite"/>
    </source>
</evidence>
<dbReference type="Pfam" id="PF11735">
    <property type="entry name" value="CAP59_mtransfer"/>
    <property type="match status" value="1"/>
</dbReference>
<comment type="caution">
    <text evidence="3">The sequence shown here is derived from an EMBL/GenBank/DDBJ whole genome shotgun (WGS) entry which is preliminary data.</text>
</comment>
<dbReference type="InterPro" id="IPR021047">
    <property type="entry name" value="Mannosyltransferase_CMT1"/>
</dbReference>
<keyword evidence="2" id="KW-0812">Transmembrane</keyword>
<feature type="region of interest" description="Disordered" evidence="1">
    <location>
        <begin position="544"/>
        <end position="565"/>
    </location>
</feature>
<protein>
    <recommendedName>
        <fullName evidence="5">Glycosyltransferase family 69 protein</fullName>
    </recommendedName>
</protein>
<sequence length="614" mass="69290">MRHSIESLASEGGERSRDDTPLLPQHTRDCDTKDERWRARIVCAADDSDDDDLHGHGRRTDRVRTDSDEAAYSKRIRAHRRQHRLASLAYSSTLICFAVSCILAAGVIGWVAHFLYMRHEAYSTAVFARPLIPEPVSVEERVPPFVRSGANASPGYVSSRNGAEAWRRADVEQELDRRFRDLDLPGGHSMHDLSCVDLSQLSASTLNDRYYPLRSANGTSAARQGRTLLALNLFNSQDLLPSLSQTLLAVADYLGPASVHISIFENGSKDHTTTMLAHLAAALTALGVDHTIVSDPRETDWKAVDRIDQLAVYRNVAIEPMRSQPAAGWGDVVFINDVYVCPADVLELLFQRKAQDADAACAMDWRRTKGLGQRWRDGIKFYDNWVSRTLRGGMLRARADVLAEFRDGVDELWDQPGEEYSRERFQLGLPVPVYSCWNGMLSLTAEPFVSTASSSRYNLFAPSTSSETWRRPPPIQVDRPVQFRSALNHMGECAASECKTLAKDFWSRGFDRWVIVPSVRTTYDLETFSHPQLVELVSRHSPSQSTLRLEPPAKTSSDDATEPSERIRWSDLTPPQEIICWAWVRGFHLDFEIIRASWERPWAYARSLITRARS</sequence>
<evidence type="ECO:0008006" key="5">
    <source>
        <dbReference type="Google" id="ProtNLM"/>
    </source>
</evidence>
<feature type="region of interest" description="Disordered" evidence="1">
    <location>
        <begin position="1"/>
        <end position="29"/>
    </location>
</feature>
<dbReference type="EMBL" id="PJQD01000013">
    <property type="protein sequence ID" value="POY75680.1"/>
    <property type="molecule type" value="Genomic_DNA"/>
</dbReference>
<name>A0A2S5BFZ2_9BASI</name>
<keyword evidence="2" id="KW-0472">Membrane</keyword>
<gene>
    <name evidence="3" type="ORF">BMF94_1303</name>
</gene>
<keyword evidence="4" id="KW-1185">Reference proteome</keyword>
<evidence type="ECO:0000313" key="3">
    <source>
        <dbReference type="EMBL" id="POY75680.1"/>
    </source>
</evidence>
<dbReference type="Proteomes" id="UP000237144">
    <property type="component" value="Unassembled WGS sequence"/>
</dbReference>
<proteinExistence type="predicted"/>
<feature type="transmembrane region" description="Helical" evidence="2">
    <location>
        <begin position="85"/>
        <end position="116"/>
    </location>
</feature>
<dbReference type="OrthoDB" id="262547at2759"/>
<evidence type="ECO:0000256" key="2">
    <source>
        <dbReference type="SAM" id="Phobius"/>
    </source>
</evidence>
<dbReference type="PANTHER" id="PTHR34144">
    <property type="entry name" value="CHROMOSOME 8, WHOLE GENOME SHOTGUN SEQUENCE"/>
    <property type="match status" value="1"/>
</dbReference>
<dbReference type="PANTHER" id="PTHR34144:SF7">
    <property type="entry name" value="EXPORT PROTEIN (CAP59), PUTATIVE (AFU_ORTHOLOGUE AFUA_7G05020)-RELATED"/>
    <property type="match status" value="1"/>
</dbReference>
<accession>A0A2S5BFZ2</accession>
<feature type="compositionally biased region" description="Basic and acidic residues" evidence="1">
    <location>
        <begin position="12"/>
        <end position="29"/>
    </location>
</feature>
<organism evidence="3 4">
    <name type="scientific">Rhodotorula taiwanensis</name>
    <dbReference type="NCBI Taxonomy" id="741276"/>
    <lineage>
        <taxon>Eukaryota</taxon>
        <taxon>Fungi</taxon>
        <taxon>Dikarya</taxon>
        <taxon>Basidiomycota</taxon>
        <taxon>Pucciniomycotina</taxon>
        <taxon>Microbotryomycetes</taxon>
        <taxon>Sporidiobolales</taxon>
        <taxon>Sporidiobolaceae</taxon>
        <taxon>Rhodotorula</taxon>
    </lineage>
</organism>
<keyword evidence="2" id="KW-1133">Transmembrane helix</keyword>
<dbReference type="AlphaFoldDB" id="A0A2S5BFZ2"/>